<dbReference type="KEGG" id="bayd:BSPP4475_17050"/>
<dbReference type="Proteomes" id="UP001189619">
    <property type="component" value="Chromosome"/>
</dbReference>
<reference evidence="18" key="1">
    <citation type="submission" date="2023-07" db="EMBL/GenBank/DDBJ databases">
        <authorList>
            <person name="Ivanov I."/>
            <person name="Teneva D."/>
            <person name="Stoikov I."/>
        </authorList>
    </citation>
    <scope>NUCLEOTIDE SEQUENCE</scope>
    <source>
        <strain evidence="18">4475</strain>
    </source>
</reference>
<feature type="coiled-coil region" evidence="14">
    <location>
        <begin position="266"/>
        <end position="303"/>
    </location>
</feature>
<evidence type="ECO:0000256" key="8">
    <source>
        <dbReference type="ARBA" id="ARBA00022741"/>
    </source>
</evidence>
<dbReference type="RefSeq" id="WP_230077791.1">
    <property type="nucleotide sequence ID" value="NZ_JAUSVZ010000037.1"/>
</dbReference>
<keyword evidence="19" id="KW-1185">Reference proteome</keyword>
<dbReference type="PANTHER" id="PTHR45528">
    <property type="entry name" value="SENSOR HISTIDINE KINASE CPXA"/>
    <property type="match status" value="1"/>
</dbReference>
<evidence type="ECO:0000256" key="13">
    <source>
        <dbReference type="ARBA" id="ARBA00023136"/>
    </source>
</evidence>
<keyword evidence="12" id="KW-0902">Two-component regulatory system</keyword>
<dbReference type="CDD" id="cd00075">
    <property type="entry name" value="HATPase"/>
    <property type="match status" value="1"/>
</dbReference>
<dbReference type="SMART" id="SM00304">
    <property type="entry name" value="HAMP"/>
    <property type="match status" value="1"/>
</dbReference>
<dbReference type="AlphaFoldDB" id="A0AA48MC05"/>
<evidence type="ECO:0000256" key="1">
    <source>
        <dbReference type="ARBA" id="ARBA00000085"/>
    </source>
</evidence>
<evidence type="ECO:0000256" key="14">
    <source>
        <dbReference type="SAM" id="Coils"/>
    </source>
</evidence>
<dbReference type="GO" id="GO:0005524">
    <property type="term" value="F:ATP binding"/>
    <property type="evidence" value="ECO:0007669"/>
    <property type="project" value="UniProtKB-KW"/>
</dbReference>
<keyword evidence="9 18" id="KW-0418">Kinase</keyword>
<evidence type="ECO:0000256" key="9">
    <source>
        <dbReference type="ARBA" id="ARBA00022777"/>
    </source>
</evidence>
<dbReference type="FunFam" id="3.30.565.10:FF:000006">
    <property type="entry name" value="Sensor histidine kinase WalK"/>
    <property type="match status" value="1"/>
</dbReference>
<dbReference type="PROSITE" id="PS50109">
    <property type="entry name" value="HIS_KIN"/>
    <property type="match status" value="1"/>
</dbReference>
<feature type="transmembrane region" description="Helical" evidence="15">
    <location>
        <begin position="7"/>
        <end position="26"/>
    </location>
</feature>
<dbReference type="Pfam" id="PF00512">
    <property type="entry name" value="HisKA"/>
    <property type="match status" value="1"/>
</dbReference>
<keyword evidence="14" id="KW-0175">Coiled coil</keyword>
<dbReference type="InterPro" id="IPR003660">
    <property type="entry name" value="HAMP_dom"/>
</dbReference>
<dbReference type="GO" id="GO:0005886">
    <property type="term" value="C:plasma membrane"/>
    <property type="evidence" value="ECO:0007669"/>
    <property type="project" value="UniProtKB-SubCell"/>
</dbReference>
<organism evidence="18 19">
    <name type="scientific">Brevibacillus aydinogluensis</name>
    <dbReference type="NCBI Taxonomy" id="927786"/>
    <lineage>
        <taxon>Bacteria</taxon>
        <taxon>Bacillati</taxon>
        <taxon>Bacillota</taxon>
        <taxon>Bacilli</taxon>
        <taxon>Bacillales</taxon>
        <taxon>Paenibacillaceae</taxon>
        <taxon>Brevibacillus</taxon>
    </lineage>
</organism>
<evidence type="ECO:0000313" key="19">
    <source>
        <dbReference type="Proteomes" id="UP001189619"/>
    </source>
</evidence>
<dbReference type="CDD" id="cd06225">
    <property type="entry name" value="HAMP"/>
    <property type="match status" value="1"/>
</dbReference>
<evidence type="ECO:0000313" key="18">
    <source>
        <dbReference type="EMBL" id="CAJ1004019.1"/>
    </source>
</evidence>
<dbReference type="Gene3D" id="3.30.565.10">
    <property type="entry name" value="Histidine kinase-like ATPase, C-terminal domain"/>
    <property type="match status" value="1"/>
</dbReference>
<evidence type="ECO:0000256" key="5">
    <source>
        <dbReference type="ARBA" id="ARBA00022553"/>
    </source>
</evidence>
<protein>
    <recommendedName>
        <fullName evidence="3">histidine kinase</fullName>
        <ecNumber evidence="3">2.7.13.3</ecNumber>
    </recommendedName>
</protein>
<dbReference type="PANTHER" id="PTHR45528:SF1">
    <property type="entry name" value="SENSOR HISTIDINE KINASE CPXA"/>
    <property type="match status" value="1"/>
</dbReference>
<dbReference type="PRINTS" id="PR00344">
    <property type="entry name" value="BCTRLSENSOR"/>
</dbReference>
<dbReference type="CDD" id="cd00082">
    <property type="entry name" value="HisKA"/>
    <property type="match status" value="1"/>
</dbReference>
<evidence type="ECO:0000256" key="4">
    <source>
        <dbReference type="ARBA" id="ARBA00022475"/>
    </source>
</evidence>
<dbReference type="EC" id="2.7.13.3" evidence="3"/>
<evidence type="ECO:0000256" key="2">
    <source>
        <dbReference type="ARBA" id="ARBA00004651"/>
    </source>
</evidence>
<gene>
    <name evidence="18" type="ORF">BSPP4475_17050</name>
</gene>
<dbReference type="Gene3D" id="6.10.340.10">
    <property type="match status" value="1"/>
</dbReference>
<comment type="subcellular location">
    <subcellularLocation>
        <location evidence="2">Cell membrane</location>
        <topology evidence="2">Multi-pass membrane protein</topology>
    </subcellularLocation>
</comment>
<dbReference type="SUPFAM" id="SSF158472">
    <property type="entry name" value="HAMP domain-like"/>
    <property type="match status" value="1"/>
</dbReference>
<evidence type="ECO:0000256" key="6">
    <source>
        <dbReference type="ARBA" id="ARBA00022679"/>
    </source>
</evidence>
<keyword evidence="4" id="KW-1003">Cell membrane</keyword>
<feature type="domain" description="Histidine kinase" evidence="16">
    <location>
        <begin position="239"/>
        <end position="457"/>
    </location>
</feature>
<evidence type="ECO:0000256" key="10">
    <source>
        <dbReference type="ARBA" id="ARBA00022840"/>
    </source>
</evidence>
<feature type="transmembrane region" description="Helical" evidence="15">
    <location>
        <begin position="160"/>
        <end position="182"/>
    </location>
</feature>
<sequence>MSIRKKLFLSFIGLITLNLLLFKFVFEDIIVEQLKTDRHNQYRYEKETAEKVRVNQLLNSSVFKDPSERRELETQLPEDLMYKMVVTDADGNAIYIKTSQAYNLKNPHTSNPAAQEKSDLKVVAEYHFQHEPPRQGHTIIYFYTDESDILATKGVSMMLWFIYGSIALVGLILLTFFVRWILRPVSELSRVTQEIREGKRYVSFSYRSQDEFGQLFDYFSDMVNELREAEDRQSELISAIAHDFRTPLTTIKGYASYIGSGRVTDVKRIQKQMRKIEEKTADLEKLLDELQDFSQQSLEIKLNISRIHVKSFVKGVIEDYLVRIKEAGLSFQWKLRVSNELHIEADEAKLRRVLENLLNNAIYYNKPNGSILLTCDQRDGHVLFSVIDKGEGIAPEDLPKVFTKFYRAEKSRNRNNGGTGLGLPICQSIVQRHGGVITASSELGVGSCFSFTIPFFQP</sequence>
<evidence type="ECO:0000256" key="7">
    <source>
        <dbReference type="ARBA" id="ARBA00022692"/>
    </source>
</evidence>
<dbReference type="InterPro" id="IPR003594">
    <property type="entry name" value="HATPase_dom"/>
</dbReference>
<evidence type="ECO:0000259" key="17">
    <source>
        <dbReference type="PROSITE" id="PS50885"/>
    </source>
</evidence>
<dbReference type="InterPro" id="IPR004358">
    <property type="entry name" value="Sig_transdc_His_kin-like_C"/>
</dbReference>
<evidence type="ECO:0000256" key="3">
    <source>
        <dbReference type="ARBA" id="ARBA00012438"/>
    </source>
</evidence>
<dbReference type="InterPro" id="IPR005467">
    <property type="entry name" value="His_kinase_dom"/>
</dbReference>
<name>A0AA48MC05_9BACL</name>
<keyword evidence="6" id="KW-0808">Transferase</keyword>
<keyword evidence="11 15" id="KW-1133">Transmembrane helix</keyword>
<dbReference type="SMART" id="SM00388">
    <property type="entry name" value="HisKA"/>
    <property type="match status" value="1"/>
</dbReference>
<dbReference type="Pfam" id="PF00672">
    <property type="entry name" value="HAMP"/>
    <property type="match status" value="1"/>
</dbReference>
<keyword evidence="10" id="KW-0067">ATP-binding</keyword>
<dbReference type="InterPro" id="IPR050398">
    <property type="entry name" value="HssS/ArlS-like"/>
</dbReference>
<keyword evidence="13 15" id="KW-0472">Membrane</keyword>
<dbReference type="InterPro" id="IPR003661">
    <property type="entry name" value="HisK_dim/P_dom"/>
</dbReference>
<comment type="catalytic activity">
    <reaction evidence="1">
        <text>ATP + protein L-histidine = ADP + protein N-phospho-L-histidine.</text>
        <dbReference type="EC" id="2.7.13.3"/>
    </reaction>
</comment>
<dbReference type="SUPFAM" id="SSF47384">
    <property type="entry name" value="Homodimeric domain of signal transducing histidine kinase"/>
    <property type="match status" value="1"/>
</dbReference>
<proteinExistence type="predicted"/>
<dbReference type="InterPro" id="IPR036890">
    <property type="entry name" value="HATPase_C_sf"/>
</dbReference>
<dbReference type="Pfam" id="PF02518">
    <property type="entry name" value="HATPase_c"/>
    <property type="match status" value="1"/>
</dbReference>
<dbReference type="PROSITE" id="PS50885">
    <property type="entry name" value="HAMP"/>
    <property type="match status" value="1"/>
</dbReference>
<dbReference type="InterPro" id="IPR036097">
    <property type="entry name" value="HisK_dim/P_sf"/>
</dbReference>
<dbReference type="EMBL" id="OY569118">
    <property type="protein sequence ID" value="CAJ1004019.1"/>
    <property type="molecule type" value="Genomic_DNA"/>
</dbReference>
<evidence type="ECO:0000256" key="11">
    <source>
        <dbReference type="ARBA" id="ARBA00022989"/>
    </source>
</evidence>
<dbReference type="Gene3D" id="1.10.287.130">
    <property type="match status" value="1"/>
</dbReference>
<dbReference type="SMART" id="SM00387">
    <property type="entry name" value="HATPase_c"/>
    <property type="match status" value="1"/>
</dbReference>
<accession>A0AA48MC05</accession>
<dbReference type="SUPFAM" id="SSF55874">
    <property type="entry name" value="ATPase domain of HSP90 chaperone/DNA topoisomerase II/histidine kinase"/>
    <property type="match status" value="1"/>
</dbReference>
<feature type="domain" description="HAMP" evidence="17">
    <location>
        <begin position="179"/>
        <end position="231"/>
    </location>
</feature>
<keyword evidence="7 15" id="KW-0812">Transmembrane</keyword>
<dbReference type="GO" id="GO:0000155">
    <property type="term" value="F:phosphorelay sensor kinase activity"/>
    <property type="evidence" value="ECO:0007669"/>
    <property type="project" value="InterPro"/>
</dbReference>
<keyword evidence="5" id="KW-0597">Phosphoprotein</keyword>
<evidence type="ECO:0000259" key="16">
    <source>
        <dbReference type="PROSITE" id="PS50109"/>
    </source>
</evidence>
<keyword evidence="8" id="KW-0547">Nucleotide-binding</keyword>
<evidence type="ECO:0000256" key="12">
    <source>
        <dbReference type="ARBA" id="ARBA00023012"/>
    </source>
</evidence>
<evidence type="ECO:0000256" key="15">
    <source>
        <dbReference type="SAM" id="Phobius"/>
    </source>
</evidence>